<evidence type="ECO:0000313" key="2">
    <source>
        <dbReference type="Proteomes" id="UP001224775"/>
    </source>
</evidence>
<dbReference type="Pfam" id="PF13306">
    <property type="entry name" value="LRR_5"/>
    <property type="match status" value="1"/>
</dbReference>
<name>A0AAD8Y371_9STRA</name>
<protein>
    <submittedName>
        <fullName evidence="1">Leucine-rich repeat domain-containing protein</fullName>
    </submittedName>
</protein>
<evidence type="ECO:0000313" key="1">
    <source>
        <dbReference type="EMBL" id="KAK1738363.1"/>
    </source>
</evidence>
<dbReference type="InterPro" id="IPR026906">
    <property type="entry name" value="LRR_5"/>
</dbReference>
<proteinExistence type="predicted"/>
<reference evidence="1" key="1">
    <citation type="submission" date="2023-06" db="EMBL/GenBank/DDBJ databases">
        <title>Survivors Of The Sea: Transcriptome response of Skeletonema marinoi to long-term dormancy.</title>
        <authorList>
            <person name="Pinder M.I.M."/>
            <person name="Kourtchenko O."/>
            <person name="Robertson E.K."/>
            <person name="Larsson T."/>
            <person name="Maumus F."/>
            <person name="Osuna-Cruz C.M."/>
            <person name="Vancaester E."/>
            <person name="Stenow R."/>
            <person name="Vandepoele K."/>
            <person name="Ploug H."/>
            <person name="Bruchert V."/>
            <person name="Godhe A."/>
            <person name="Topel M."/>
        </authorList>
    </citation>
    <scope>NUCLEOTIDE SEQUENCE</scope>
    <source>
        <strain evidence="1">R05AC</strain>
    </source>
</reference>
<dbReference type="Gene3D" id="3.80.10.10">
    <property type="entry name" value="Ribonuclease Inhibitor"/>
    <property type="match status" value="1"/>
</dbReference>
<dbReference type="InterPro" id="IPR053139">
    <property type="entry name" value="Surface_bspA-like"/>
</dbReference>
<dbReference type="AlphaFoldDB" id="A0AAD8Y371"/>
<accession>A0AAD8Y371</accession>
<gene>
    <name evidence="1" type="ORF">QTG54_011032</name>
</gene>
<dbReference type="Proteomes" id="UP001224775">
    <property type="component" value="Unassembled WGS sequence"/>
</dbReference>
<organism evidence="1 2">
    <name type="scientific">Skeletonema marinoi</name>
    <dbReference type="NCBI Taxonomy" id="267567"/>
    <lineage>
        <taxon>Eukaryota</taxon>
        <taxon>Sar</taxon>
        <taxon>Stramenopiles</taxon>
        <taxon>Ochrophyta</taxon>
        <taxon>Bacillariophyta</taxon>
        <taxon>Coscinodiscophyceae</taxon>
        <taxon>Thalassiosirophycidae</taxon>
        <taxon>Thalassiosirales</taxon>
        <taxon>Skeletonemataceae</taxon>
        <taxon>Skeletonema</taxon>
        <taxon>Skeletonema marinoi-dohrnii complex</taxon>
    </lineage>
</organism>
<comment type="caution">
    <text evidence="1">The sequence shown here is derived from an EMBL/GenBank/DDBJ whole genome shotgun (WGS) entry which is preliminary data.</text>
</comment>
<keyword evidence="2" id="KW-1185">Reference proteome</keyword>
<dbReference type="SUPFAM" id="SSF52058">
    <property type="entry name" value="L domain-like"/>
    <property type="match status" value="1"/>
</dbReference>
<sequence>MDRLLQLPFIYRGVPPPRDITRARVHPSIDTIAAGAFAGCENLTDVEVHEGVRKIELNAFNGCKSLTGLNFQRITIIETQAFAFCTSIRRIRMPAIITIGQFAFTRCRNLTDVEIGAGLATIEQGAFIGCTSLRRLRLGSATNIRQYAFRDCEYLTEFIAPLELDRIEHLAFGGCNRLVHIRIPQNERLFDPYYNAFDRCQRLASAELVGDIHETVSKLGLPSWQNAMNDKIDSINELLPHPEHKTMTLFIWLQHVQVDIDYYKLEHNNLLKESMSLLELALWKIKLDEMEKSMPEVPTTKKAKIDRQGRRKQRKTMRAQCRLDCNATVVIENVLPFLYKFKDV</sequence>
<dbReference type="InterPro" id="IPR032675">
    <property type="entry name" value="LRR_dom_sf"/>
</dbReference>
<dbReference type="PANTHER" id="PTHR45661">
    <property type="entry name" value="SURFACE ANTIGEN"/>
    <property type="match status" value="1"/>
</dbReference>
<dbReference type="PANTHER" id="PTHR45661:SF3">
    <property type="entry name" value="IG-LIKE DOMAIN-CONTAINING PROTEIN"/>
    <property type="match status" value="1"/>
</dbReference>
<dbReference type="EMBL" id="JATAAI010000021">
    <property type="protein sequence ID" value="KAK1738363.1"/>
    <property type="molecule type" value="Genomic_DNA"/>
</dbReference>